<sequence length="116" mass="13049">MEDHLFIPHSFIIYLVHNNVQFATLTYVDPSTYQIMGNLKIIFSEEEVDNSTMDGNCSINCWNDHKPGEGCGEASCESLFSAPIQGYMLGLMFGAILNMARLMLDDFRAGFENGPW</sequence>
<reference evidence="1" key="1">
    <citation type="submission" date="2022-05" db="EMBL/GenBank/DDBJ databases">
        <title>The Musa troglodytarum L. genome provides insights into the mechanism of non-climacteric behaviour and enrichment of carotenoids.</title>
        <authorList>
            <person name="Wang J."/>
        </authorList>
    </citation>
    <scope>NUCLEOTIDE SEQUENCE</scope>
    <source>
        <tissue evidence="1">Leaf</tissue>
    </source>
</reference>
<proteinExistence type="predicted"/>
<dbReference type="OrthoDB" id="1899721at2759"/>
<dbReference type="AlphaFoldDB" id="A0A9E7GR98"/>
<dbReference type="Proteomes" id="UP001055439">
    <property type="component" value="Chromosome 7"/>
</dbReference>
<protein>
    <submittedName>
        <fullName evidence="1">Nucleotide-sugar transporter</fullName>
    </submittedName>
</protein>
<accession>A0A9E7GR98</accession>
<name>A0A9E7GR98_9LILI</name>
<gene>
    <name evidence="1" type="ORF">MUK42_11602</name>
</gene>
<evidence type="ECO:0000313" key="2">
    <source>
        <dbReference type="Proteomes" id="UP001055439"/>
    </source>
</evidence>
<keyword evidence="2" id="KW-1185">Reference proteome</keyword>
<evidence type="ECO:0000313" key="1">
    <source>
        <dbReference type="EMBL" id="URE20171.1"/>
    </source>
</evidence>
<organism evidence="1 2">
    <name type="scientific">Musa troglodytarum</name>
    <name type="common">fe'i banana</name>
    <dbReference type="NCBI Taxonomy" id="320322"/>
    <lineage>
        <taxon>Eukaryota</taxon>
        <taxon>Viridiplantae</taxon>
        <taxon>Streptophyta</taxon>
        <taxon>Embryophyta</taxon>
        <taxon>Tracheophyta</taxon>
        <taxon>Spermatophyta</taxon>
        <taxon>Magnoliopsida</taxon>
        <taxon>Liliopsida</taxon>
        <taxon>Zingiberales</taxon>
        <taxon>Musaceae</taxon>
        <taxon>Musa</taxon>
    </lineage>
</organism>
<dbReference type="EMBL" id="CP097509">
    <property type="protein sequence ID" value="URE20171.1"/>
    <property type="molecule type" value="Genomic_DNA"/>
</dbReference>